<dbReference type="RefSeq" id="WP_171606893.1">
    <property type="nucleotide sequence ID" value="NZ_WHPF01000004.1"/>
</dbReference>
<feature type="transmembrane region" description="Helical" evidence="5">
    <location>
        <begin position="337"/>
        <end position="355"/>
    </location>
</feature>
<feature type="transmembrane region" description="Helical" evidence="5">
    <location>
        <begin position="30"/>
        <end position="49"/>
    </location>
</feature>
<feature type="transmembrane region" description="Helical" evidence="5">
    <location>
        <begin position="120"/>
        <end position="138"/>
    </location>
</feature>
<dbReference type="PANTHER" id="PTHR23514">
    <property type="entry name" value="BYPASS OF STOP CODON PROTEIN 6"/>
    <property type="match status" value="1"/>
</dbReference>
<feature type="transmembrane region" description="Helical" evidence="5">
    <location>
        <begin position="309"/>
        <end position="331"/>
    </location>
</feature>
<dbReference type="GO" id="GO:0016020">
    <property type="term" value="C:membrane"/>
    <property type="evidence" value="ECO:0007669"/>
    <property type="project" value="UniProtKB-SubCell"/>
</dbReference>
<accession>A0A8J8FFI4</accession>
<protein>
    <submittedName>
        <fullName evidence="6">MFS transporter</fullName>
    </submittedName>
</protein>
<organism evidence="6 7">
    <name type="scientific">Limnovirga soli</name>
    <dbReference type="NCBI Taxonomy" id="2656915"/>
    <lineage>
        <taxon>Bacteria</taxon>
        <taxon>Pseudomonadati</taxon>
        <taxon>Bacteroidota</taxon>
        <taxon>Chitinophagia</taxon>
        <taxon>Chitinophagales</taxon>
        <taxon>Chitinophagaceae</taxon>
        <taxon>Limnovirga</taxon>
    </lineage>
</organism>
<evidence type="ECO:0000256" key="2">
    <source>
        <dbReference type="ARBA" id="ARBA00022692"/>
    </source>
</evidence>
<comment type="caution">
    <text evidence="6">The sequence shown here is derived from an EMBL/GenBank/DDBJ whole genome shotgun (WGS) entry which is preliminary data.</text>
</comment>
<evidence type="ECO:0000256" key="4">
    <source>
        <dbReference type="ARBA" id="ARBA00023136"/>
    </source>
</evidence>
<keyword evidence="7" id="KW-1185">Reference proteome</keyword>
<evidence type="ECO:0000313" key="6">
    <source>
        <dbReference type="EMBL" id="NNV54961.1"/>
    </source>
</evidence>
<evidence type="ECO:0000313" key="7">
    <source>
        <dbReference type="Proteomes" id="UP000598971"/>
    </source>
</evidence>
<dbReference type="Proteomes" id="UP000598971">
    <property type="component" value="Unassembled WGS sequence"/>
</dbReference>
<keyword evidence="2 5" id="KW-0812">Transmembrane</keyword>
<feature type="transmembrane region" description="Helical" evidence="5">
    <location>
        <begin position="56"/>
        <end position="75"/>
    </location>
</feature>
<evidence type="ECO:0000256" key="3">
    <source>
        <dbReference type="ARBA" id="ARBA00022989"/>
    </source>
</evidence>
<keyword evidence="3 5" id="KW-1133">Transmembrane helix</keyword>
<feature type="transmembrane region" description="Helical" evidence="5">
    <location>
        <begin position="144"/>
        <end position="166"/>
    </location>
</feature>
<dbReference type="InterPro" id="IPR051788">
    <property type="entry name" value="MFS_Transporter"/>
</dbReference>
<dbReference type="CDD" id="cd17393">
    <property type="entry name" value="MFS_MosC_like"/>
    <property type="match status" value="1"/>
</dbReference>
<dbReference type="Gene3D" id="1.20.1250.20">
    <property type="entry name" value="MFS general substrate transporter like domains"/>
    <property type="match status" value="2"/>
</dbReference>
<evidence type="ECO:0000256" key="5">
    <source>
        <dbReference type="SAM" id="Phobius"/>
    </source>
</evidence>
<dbReference type="InterPro" id="IPR011701">
    <property type="entry name" value="MFS"/>
</dbReference>
<feature type="transmembrane region" description="Helical" evidence="5">
    <location>
        <begin position="221"/>
        <end position="240"/>
    </location>
</feature>
<sequence>MSGLCFASWASRIPDIQRHLQLNEGQLGSVLFALPVGSMLCLPISGVLVTKFSSRLVMIFGTIFYACLLCSIGLVTSTWQLVSILFFFGMTGNLMNISMNTQAVGVEILYKRSVMASFHGLWSLAGFSGAALGTFLVARNISPLFHFILVGLLIILLIIIVFRFALKQDMQQEKKQSLFTLPHKSLVNLGIISFCCMACEGCMFDWSGIYFRKEVHAPDNLVTVGYTVFMATMASGRFIADRLVTKLGLKTTLQISGTLIASGLSVAVIFPDFYMATAGFFLTGLGVSSVVPLVYGLAGKSKVMNPSMALAAVSTIGFLGFLFGPPVIGYIAQALNLRWSFGLMAILGFGTALLASKAEEATAAPVIV</sequence>
<dbReference type="InterPro" id="IPR036259">
    <property type="entry name" value="MFS_trans_sf"/>
</dbReference>
<dbReference type="EMBL" id="WHPF01000004">
    <property type="protein sequence ID" value="NNV54961.1"/>
    <property type="molecule type" value="Genomic_DNA"/>
</dbReference>
<reference evidence="6" key="1">
    <citation type="submission" date="2019-10" db="EMBL/GenBank/DDBJ databases">
        <title>Draft genome sequence of Panacibacter sp. KCS-6.</title>
        <authorList>
            <person name="Yim K.J."/>
        </authorList>
    </citation>
    <scope>NUCLEOTIDE SEQUENCE</scope>
    <source>
        <strain evidence="6">KCS-6</strain>
    </source>
</reference>
<comment type="subcellular location">
    <subcellularLocation>
        <location evidence="1">Membrane</location>
        <topology evidence="1">Multi-pass membrane protein</topology>
    </subcellularLocation>
</comment>
<feature type="transmembrane region" description="Helical" evidence="5">
    <location>
        <begin position="186"/>
        <end position="209"/>
    </location>
</feature>
<dbReference type="AlphaFoldDB" id="A0A8J8FFI4"/>
<feature type="transmembrane region" description="Helical" evidence="5">
    <location>
        <begin position="252"/>
        <end position="270"/>
    </location>
</feature>
<dbReference type="PANTHER" id="PTHR23514:SF13">
    <property type="entry name" value="INNER MEMBRANE PROTEIN YBJJ"/>
    <property type="match status" value="1"/>
</dbReference>
<evidence type="ECO:0000256" key="1">
    <source>
        <dbReference type="ARBA" id="ARBA00004141"/>
    </source>
</evidence>
<name>A0A8J8FFI4_9BACT</name>
<dbReference type="GO" id="GO:0022857">
    <property type="term" value="F:transmembrane transporter activity"/>
    <property type="evidence" value="ECO:0007669"/>
    <property type="project" value="InterPro"/>
</dbReference>
<feature type="transmembrane region" description="Helical" evidence="5">
    <location>
        <begin position="81"/>
        <end position="99"/>
    </location>
</feature>
<proteinExistence type="predicted"/>
<dbReference type="SUPFAM" id="SSF103473">
    <property type="entry name" value="MFS general substrate transporter"/>
    <property type="match status" value="1"/>
</dbReference>
<keyword evidence="4 5" id="KW-0472">Membrane</keyword>
<dbReference type="Pfam" id="PF07690">
    <property type="entry name" value="MFS_1"/>
    <property type="match status" value="1"/>
</dbReference>
<gene>
    <name evidence="6" type="ORF">GD597_05775</name>
</gene>
<feature type="transmembrane region" description="Helical" evidence="5">
    <location>
        <begin position="276"/>
        <end position="297"/>
    </location>
</feature>